<feature type="chain" id="PRO_5039399980" evidence="3">
    <location>
        <begin position="35"/>
        <end position="412"/>
    </location>
</feature>
<feature type="transmembrane region" description="Helical" evidence="2">
    <location>
        <begin position="323"/>
        <end position="344"/>
    </location>
</feature>
<dbReference type="Proteomes" id="UP000476064">
    <property type="component" value="Chromosome"/>
</dbReference>
<feature type="transmembrane region" description="Helical" evidence="2">
    <location>
        <begin position="389"/>
        <end position="406"/>
    </location>
</feature>
<feature type="transmembrane region" description="Helical" evidence="2">
    <location>
        <begin position="268"/>
        <end position="287"/>
    </location>
</feature>
<keyword evidence="2" id="KW-0472">Membrane</keyword>
<feature type="transmembrane region" description="Helical" evidence="2">
    <location>
        <begin position="241"/>
        <end position="261"/>
    </location>
</feature>
<gene>
    <name evidence="4" type="ORF">GXP70_04955</name>
</gene>
<keyword evidence="2" id="KW-1133">Transmembrane helix</keyword>
<dbReference type="PROSITE" id="PS00018">
    <property type="entry name" value="EF_HAND_1"/>
    <property type="match status" value="1"/>
</dbReference>
<organism evidence="4 5">
    <name type="scientific">Paenibacillus lycopersici</name>
    <dbReference type="NCBI Taxonomy" id="2704462"/>
    <lineage>
        <taxon>Bacteria</taxon>
        <taxon>Bacillati</taxon>
        <taxon>Bacillota</taxon>
        <taxon>Bacilli</taxon>
        <taxon>Bacillales</taxon>
        <taxon>Paenibacillaceae</taxon>
        <taxon>Paenibacillus</taxon>
    </lineage>
</organism>
<proteinExistence type="predicted"/>
<feature type="region of interest" description="Disordered" evidence="1">
    <location>
        <begin position="197"/>
        <end position="224"/>
    </location>
</feature>
<feature type="signal peptide" evidence="3">
    <location>
        <begin position="1"/>
        <end position="34"/>
    </location>
</feature>
<evidence type="ECO:0000256" key="3">
    <source>
        <dbReference type="SAM" id="SignalP"/>
    </source>
</evidence>
<dbReference type="RefSeq" id="WP_162355447.1">
    <property type="nucleotide sequence ID" value="NZ_CP048209.1"/>
</dbReference>
<evidence type="ECO:0000256" key="1">
    <source>
        <dbReference type="SAM" id="MobiDB-lite"/>
    </source>
</evidence>
<dbReference type="Pfam" id="PF13795">
    <property type="entry name" value="HupE_UreJ_2"/>
    <property type="match status" value="1"/>
</dbReference>
<dbReference type="KEGG" id="plyc:GXP70_04955"/>
<keyword evidence="3" id="KW-0732">Signal</keyword>
<accession>A0A6C0FV84</accession>
<dbReference type="InterPro" id="IPR032809">
    <property type="entry name" value="Put_HupE_UreJ"/>
</dbReference>
<evidence type="ECO:0000256" key="2">
    <source>
        <dbReference type="SAM" id="Phobius"/>
    </source>
</evidence>
<feature type="compositionally biased region" description="Low complexity" evidence="1">
    <location>
        <begin position="197"/>
        <end position="212"/>
    </location>
</feature>
<dbReference type="AlphaFoldDB" id="A0A6C0FV84"/>
<dbReference type="EMBL" id="CP048209">
    <property type="protein sequence ID" value="QHT59381.1"/>
    <property type="molecule type" value="Genomic_DNA"/>
</dbReference>
<reference evidence="4 5" key="1">
    <citation type="submission" date="2020-01" db="EMBL/GenBank/DDBJ databases">
        <title>Paenibacillus sp. nov., isolated from tomato rhizosphere.</title>
        <authorList>
            <person name="Weon H.-Y."/>
            <person name="Lee S.A."/>
        </authorList>
    </citation>
    <scope>NUCLEOTIDE SEQUENCE [LARGE SCALE GENOMIC DNA]</scope>
    <source>
        <strain evidence="4 5">12200R-189</strain>
    </source>
</reference>
<sequence>MPAHRSGKLFAGIGGLIAIALAALLFPLSASAHAYSASYTTIALTKSGTVVTYAIDELSVIEWAGGDANGNNMLDPEEFDAVKTPFAEVYNKNVALTIGGKPQTPVKIENYYLDRKGDATKVFLQVRYPAPSGGESVSLTDKLYEKDAKTNYVNLLTIQFGSGRSTAALSGGDRTWAMQVTDDEFAALPADVDQAAAANGGSQTGGASQAASVTSDASDNAAAENGGHGATSGWYSFFKLGMHHILGGYDHLLFLFSLLIARQSFRQYFTMITAFTVAHSITLTLTVLGWISVPGSIVEPMIALSICYVAIDNMARPHVSYRWLLTFLFGLIHGMGFADILVGMDIPRKELGVDLVSFNLGIETVQLAIVCAALPIIFALHRYRHARKFVLAGSSTALLLGGIWLVERVFIG</sequence>
<keyword evidence="2" id="KW-0812">Transmembrane</keyword>
<protein>
    <submittedName>
        <fullName evidence="4">HupE/UreJ family protein</fullName>
    </submittedName>
</protein>
<evidence type="ECO:0000313" key="5">
    <source>
        <dbReference type="Proteomes" id="UP000476064"/>
    </source>
</evidence>
<dbReference type="InterPro" id="IPR018247">
    <property type="entry name" value="EF_Hand_1_Ca_BS"/>
</dbReference>
<keyword evidence="5" id="KW-1185">Reference proteome</keyword>
<evidence type="ECO:0000313" key="4">
    <source>
        <dbReference type="EMBL" id="QHT59381.1"/>
    </source>
</evidence>
<name>A0A6C0FV84_9BACL</name>
<feature type="transmembrane region" description="Helical" evidence="2">
    <location>
        <begin position="356"/>
        <end position="377"/>
    </location>
</feature>